<dbReference type="GO" id="GO:0016747">
    <property type="term" value="F:acyltransferase activity, transferring groups other than amino-acyl groups"/>
    <property type="evidence" value="ECO:0007669"/>
    <property type="project" value="InterPro"/>
</dbReference>
<feature type="domain" description="N-acetyltransferase" evidence="3">
    <location>
        <begin position="2"/>
        <end position="151"/>
    </location>
</feature>
<dbReference type="AlphaFoldDB" id="A0A1G9FM64"/>
<accession>A0A1G9FM64</accession>
<evidence type="ECO:0000313" key="5">
    <source>
        <dbReference type="Proteomes" id="UP000199008"/>
    </source>
</evidence>
<dbReference type="Gene3D" id="3.40.630.30">
    <property type="match status" value="1"/>
</dbReference>
<dbReference type="Pfam" id="PF00583">
    <property type="entry name" value="Acetyltransf_1"/>
    <property type="match status" value="1"/>
</dbReference>
<dbReference type="EMBL" id="FNFY01000013">
    <property type="protein sequence ID" value="SDK89432.1"/>
    <property type="molecule type" value="Genomic_DNA"/>
</dbReference>
<keyword evidence="2" id="KW-0012">Acyltransferase</keyword>
<dbReference type="InterPro" id="IPR016181">
    <property type="entry name" value="Acyl_CoA_acyltransferase"/>
</dbReference>
<dbReference type="SUPFAM" id="SSF55729">
    <property type="entry name" value="Acyl-CoA N-acyltransferases (Nat)"/>
    <property type="match status" value="1"/>
</dbReference>
<dbReference type="PANTHER" id="PTHR43420">
    <property type="entry name" value="ACETYLTRANSFERASE"/>
    <property type="match status" value="1"/>
</dbReference>
<dbReference type="PROSITE" id="PS51186">
    <property type="entry name" value="GNAT"/>
    <property type="match status" value="1"/>
</dbReference>
<evidence type="ECO:0000259" key="3">
    <source>
        <dbReference type="PROSITE" id="PS51186"/>
    </source>
</evidence>
<keyword evidence="1 4" id="KW-0808">Transferase</keyword>
<dbReference type="InterPro" id="IPR050680">
    <property type="entry name" value="YpeA/RimI_acetyltransf"/>
</dbReference>
<keyword evidence="5" id="KW-1185">Reference proteome</keyword>
<reference evidence="5" key="1">
    <citation type="submission" date="2016-10" db="EMBL/GenBank/DDBJ databases">
        <authorList>
            <person name="Varghese N."/>
            <person name="Submissions S."/>
        </authorList>
    </citation>
    <scope>NUCLEOTIDE SEQUENCE [LARGE SCALE GENOMIC DNA]</scope>
    <source>
        <strain evidence="5">CGMCC 1.8895</strain>
    </source>
</reference>
<dbReference type="RefSeq" id="WP_092986429.1">
    <property type="nucleotide sequence ID" value="NZ_FNFY01000013.1"/>
</dbReference>
<dbReference type="OrthoDB" id="9775804at2"/>
<evidence type="ECO:0000256" key="1">
    <source>
        <dbReference type="ARBA" id="ARBA00022679"/>
    </source>
</evidence>
<sequence length="152" mass="17878">MIELKEVTEENFYEVIQLKVSDDQEKSRFVAPNVRSLAECWLYRKNEDVFPYAVYNGDEVVGFLLLDLDAEESEYMIWRMMVDAKYQGKGYGRQIVEAVMEMARNDEDYDVLIADYVDGNAVMKYVLESLGFERTGFDEEYNEVLMKLDVRK</sequence>
<dbReference type="InterPro" id="IPR000182">
    <property type="entry name" value="GNAT_dom"/>
</dbReference>
<proteinExistence type="predicted"/>
<evidence type="ECO:0000256" key="2">
    <source>
        <dbReference type="ARBA" id="ARBA00023315"/>
    </source>
</evidence>
<dbReference type="Proteomes" id="UP000199008">
    <property type="component" value="Unassembled WGS sequence"/>
</dbReference>
<gene>
    <name evidence="4" type="ORF">SAMN05216216_1139</name>
</gene>
<protein>
    <submittedName>
        <fullName evidence="4">Diamine N-acetyltransferase</fullName>
    </submittedName>
</protein>
<dbReference type="CDD" id="cd04301">
    <property type="entry name" value="NAT_SF"/>
    <property type="match status" value="1"/>
</dbReference>
<dbReference type="STRING" id="576118.SAMN05216216_1139"/>
<evidence type="ECO:0000313" key="4">
    <source>
        <dbReference type="EMBL" id="SDK89432.1"/>
    </source>
</evidence>
<dbReference type="PANTHER" id="PTHR43420:SF43">
    <property type="entry name" value="SPERMINE_SPERMIDINE ACETYLTRANSFERASE"/>
    <property type="match status" value="1"/>
</dbReference>
<name>A0A1G9FM64_9BACL</name>
<organism evidence="4 5">
    <name type="scientific">Lacicoccus qingdaonensis</name>
    <dbReference type="NCBI Taxonomy" id="576118"/>
    <lineage>
        <taxon>Bacteria</taxon>
        <taxon>Bacillati</taxon>
        <taxon>Bacillota</taxon>
        <taxon>Bacilli</taxon>
        <taxon>Bacillales</taxon>
        <taxon>Salinicoccaceae</taxon>
        <taxon>Lacicoccus</taxon>
    </lineage>
</organism>